<dbReference type="InterPro" id="IPR045031">
    <property type="entry name" value="DHP_synth-like"/>
</dbReference>
<name>A0A212ITT8_9DELT</name>
<dbReference type="Gene3D" id="3.20.20.20">
    <property type="entry name" value="Dihydropteroate synthase-like"/>
    <property type="match status" value="1"/>
</dbReference>
<dbReference type="GO" id="GO:0046872">
    <property type="term" value="F:metal ion binding"/>
    <property type="evidence" value="ECO:0007669"/>
    <property type="project" value="UniProtKB-KW"/>
</dbReference>
<comment type="similarity">
    <text evidence="9">Belongs to the DHPS family.</text>
</comment>
<comment type="cofactor">
    <cofactor evidence="2 9">
        <name>Mg(2+)</name>
        <dbReference type="ChEBI" id="CHEBI:18420"/>
    </cofactor>
</comment>
<dbReference type="SUPFAM" id="SSF51717">
    <property type="entry name" value="Dihydropteroate synthetase-like"/>
    <property type="match status" value="1"/>
</dbReference>
<dbReference type="EMBL" id="FLUQ01000001">
    <property type="protein sequence ID" value="SBV90587.1"/>
    <property type="molecule type" value="Genomic_DNA"/>
</dbReference>
<sequence>MIAPRAWKSRGGKGFGSAPFLVAGIVNITPDSFSDGGRHYAPEEAMVWCRSIIKEGAAILDLGGESTRPGSTPVNAATELARLEPTIVACVALRDAATKHNFHVAVDTWRAATAIAALEAGVDIINDISGSSFDPAMPEVLGNYKPGYVLMHCPAPPKTMQKKTDYSRHGSVVDGVLHFFEKTMAKLVAAGLPEENIILDPGIGFGKTAEQNVELLRNIPRLHSLGRPLYVGISRKSMFGDLLQLPVDNRDAATQVVTALLADKGVYVHRVHDVTGAMRALELARLLRQ</sequence>
<dbReference type="GO" id="GO:0004156">
    <property type="term" value="F:dihydropteroate synthase activity"/>
    <property type="evidence" value="ECO:0007669"/>
    <property type="project" value="UniProtKB-EC"/>
</dbReference>
<dbReference type="Pfam" id="PF00809">
    <property type="entry name" value="Pterin_bind"/>
    <property type="match status" value="1"/>
</dbReference>
<protein>
    <recommendedName>
        <fullName evidence="4 9">Dihydropteroate synthase</fullName>
        <shortName evidence="9">DHPS</shortName>
        <ecNumber evidence="4 9">2.5.1.15</ecNumber>
    </recommendedName>
    <alternativeName>
        <fullName evidence="9">Dihydropteroate pyrophosphorylase</fullName>
    </alternativeName>
</protein>
<feature type="domain" description="Pterin-binding" evidence="10">
    <location>
        <begin position="20"/>
        <end position="282"/>
    </location>
</feature>
<keyword evidence="6 9" id="KW-0479">Metal-binding</keyword>
<keyword evidence="8 9" id="KW-0289">Folate biosynthesis</keyword>
<dbReference type="PROSITE" id="PS50972">
    <property type="entry name" value="PTERIN_BINDING"/>
    <property type="match status" value="1"/>
</dbReference>
<dbReference type="AlphaFoldDB" id="A0A212ITT8"/>
<evidence type="ECO:0000256" key="1">
    <source>
        <dbReference type="ARBA" id="ARBA00000012"/>
    </source>
</evidence>
<evidence type="ECO:0000256" key="2">
    <source>
        <dbReference type="ARBA" id="ARBA00001946"/>
    </source>
</evidence>
<evidence type="ECO:0000256" key="6">
    <source>
        <dbReference type="ARBA" id="ARBA00022723"/>
    </source>
</evidence>
<dbReference type="EC" id="2.5.1.15" evidence="4 9"/>
<evidence type="ECO:0000313" key="11">
    <source>
        <dbReference type="EMBL" id="SBV90587.1"/>
    </source>
</evidence>
<dbReference type="InterPro" id="IPR011005">
    <property type="entry name" value="Dihydropteroate_synth-like_sf"/>
</dbReference>
<organism evidence="11">
    <name type="scientific">uncultured delta proteobacterium</name>
    <dbReference type="NCBI Taxonomy" id="34034"/>
    <lineage>
        <taxon>Bacteria</taxon>
        <taxon>Deltaproteobacteria</taxon>
        <taxon>environmental samples</taxon>
    </lineage>
</organism>
<dbReference type="InterPro" id="IPR006390">
    <property type="entry name" value="DHP_synth_dom"/>
</dbReference>
<dbReference type="PANTHER" id="PTHR20941:SF1">
    <property type="entry name" value="FOLIC ACID SYNTHESIS PROTEIN FOL1"/>
    <property type="match status" value="1"/>
</dbReference>
<dbReference type="CDD" id="cd00739">
    <property type="entry name" value="DHPS"/>
    <property type="match status" value="1"/>
</dbReference>
<keyword evidence="5 9" id="KW-0808">Transferase</keyword>
<comment type="function">
    <text evidence="9">Catalyzes the condensation of para-aminobenzoate (pABA) with 6-hydroxymethyl-7,8-dihydropterin diphosphate (DHPt-PP) to form 7,8-dihydropteroate (H2Pte), the immediate precursor of folate derivatives.</text>
</comment>
<keyword evidence="7 9" id="KW-0460">Magnesium</keyword>
<accession>A0A212ITT8</accession>
<dbReference type="InterPro" id="IPR000489">
    <property type="entry name" value="Pterin-binding_dom"/>
</dbReference>
<dbReference type="PROSITE" id="PS00792">
    <property type="entry name" value="DHPS_1"/>
    <property type="match status" value="1"/>
</dbReference>
<comment type="catalytic activity">
    <reaction evidence="1">
        <text>(7,8-dihydropterin-6-yl)methyl diphosphate + 4-aminobenzoate = 7,8-dihydropteroate + diphosphate</text>
        <dbReference type="Rhea" id="RHEA:19949"/>
        <dbReference type="ChEBI" id="CHEBI:17836"/>
        <dbReference type="ChEBI" id="CHEBI:17839"/>
        <dbReference type="ChEBI" id="CHEBI:33019"/>
        <dbReference type="ChEBI" id="CHEBI:72950"/>
        <dbReference type="EC" id="2.5.1.15"/>
    </reaction>
</comment>
<dbReference type="GO" id="GO:0046656">
    <property type="term" value="P:folic acid biosynthetic process"/>
    <property type="evidence" value="ECO:0007669"/>
    <property type="project" value="UniProtKB-KW"/>
</dbReference>
<reference evidence="11" key="1">
    <citation type="submission" date="2016-04" db="EMBL/GenBank/DDBJ databases">
        <authorList>
            <person name="Evans L.H."/>
            <person name="Alamgir A."/>
            <person name="Owens N."/>
            <person name="Weber N.D."/>
            <person name="Virtaneva K."/>
            <person name="Barbian K."/>
            <person name="Babar A."/>
            <person name="Rosenke K."/>
        </authorList>
    </citation>
    <scope>NUCLEOTIDE SEQUENCE</scope>
    <source>
        <strain evidence="11">86</strain>
    </source>
</reference>
<dbReference type="GO" id="GO:0046654">
    <property type="term" value="P:tetrahydrofolate biosynthetic process"/>
    <property type="evidence" value="ECO:0007669"/>
    <property type="project" value="UniProtKB-UniPathway"/>
</dbReference>
<evidence type="ECO:0000256" key="3">
    <source>
        <dbReference type="ARBA" id="ARBA00004763"/>
    </source>
</evidence>
<dbReference type="NCBIfam" id="TIGR01496">
    <property type="entry name" value="DHPS"/>
    <property type="match status" value="1"/>
</dbReference>
<dbReference type="PANTHER" id="PTHR20941">
    <property type="entry name" value="FOLATE SYNTHESIS PROTEINS"/>
    <property type="match status" value="1"/>
</dbReference>
<comment type="pathway">
    <text evidence="3 9">Cofactor biosynthesis; tetrahydrofolate biosynthesis; 7,8-dihydrofolate from 2-amino-4-hydroxy-6-hydroxymethyl-7,8-dihydropteridine diphosphate and 4-aminobenzoate: step 1/2.</text>
</comment>
<evidence type="ECO:0000259" key="10">
    <source>
        <dbReference type="PROSITE" id="PS50972"/>
    </source>
</evidence>
<dbReference type="GO" id="GO:0005829">
    <property type="term" value="C:cytosol"/>
    <property type="evidence" value="ECO:0007669"/>
    <property type="project" value="TreeGrafter"/>
</dbReference>
<evidence type="ECO:0000256" key="4">
    <source>
        <dbReference type="ARBA" id="ARBA00012458"/>
    </source>
</evidence>
<evidence type="ECO:0000256" key="9">
    <source>
        <dbReference type="RuleBase" id="RU361205"/>
    </source>
</evidence>
<gene>
    <name evidence="11" type="ORF">KL86DPRO_10054</name>
</gene>
<dbReference type="UniPathway" id="UPA00077">
    <property type="reaction ID" value="UER00156"/>
</dbReference>
<evidence type="ECO:0000256" key="7">
    <source>
        <dbReference type="ARBA" id="ARBA00022842"/>
    </source>
</evidence>
<evidence type="ECO:0000256" key="8">
    <source>
        <dbReference type="ARBA" id="ARBA00022909"/>
    </source>
</evidence>
<proteinExistence type="inferred from homology"/>
<dbReference type="PROSITE" id="PS00793">
    <property type="entry name" value="DHPS_2"/>
    <property type="match status" value="1"/>
</dbReference>
<evidence type="ECO:0000256" key="5">
    <source>
        <dbReference type="ARBA" id="ARBA00022679"/>
    </source>
</evidence>